<comment type="caution">
    <text evidence="2">The sequence shown here is derived from an EMBL/GenBank/DDBJ whole genome shotgun (WGS) entry which is preliminary data.</text>
</comment>
<sequence>MNVKDSIKKVGAVAASTLMVGMTMGAAQSLSEFPGMFVGDDGAPTAQVVVGSQGAVSDVVGAVNVAAALGQATIQTSEQTETVDVETSGGSVGWSASDGQTLDTRNDNLYFGDTIDTVRQTLTEEHLDMLATTEFQDAAGNDQDVEHFLYTQGQQIKFGTASESNVDPFLYVDNPANPSSVTGGLYKLQANFGEGLLLDPSGTEDDGDSDGNDDVLGEEIDMFGQTFTISSDSFTGNDQLILYGSSEEYDLETGESTEIDVDGETHTLEVRAVTASDTVAFYVDGSLQEKTEGQTVNVGGTDVRIDDVILTNSQNSEGLVTFSIGSEEYRLEDGQPVQDSDGDDIEGTYVKLTGDGVESGSTETLNNNNKVEVSSVEIGVGADDSDNNYVESGGTFEDPIFTELRFHLGGLAPDAGEGAGDQVGEVMFDNDGDETVTVDFTDGDNDATIEWWYDDATGGDGAVDDALADSDDHSIMVYEGASVAEDEYFFSDAGDFDHMWEVTGVDASDSDSGTAEEGTVDLQDVVTGANVEVEVTETGTGDGNDDSDDTFFTGTEVIDGQTYKFRVDGGTDEVQVVWDAGSSVSESGYDVGNMASVYPAVDTDSGASIALHDDVDEVIDADVAVAENDARALDKELVFPSTESTGTQTAQVVIYDDGTADQVDINVGGTWYNDTSTAATDSNEGEDVVSETVVDVGALSYRVSVNLDDHSDDTDSTTSDEAAFSVDVAPENSGSELTSSGAMVIEPEHETGSGDAEAAYNVVPGVDDSDDWVEVGGSQAILWDRASTFGGTTLDSDDSVTADYDVYGAHVMKDDEDQGSFTLHVPNQQAVAGAAFTGSGGELSMGGGSGTGSGEVTYTGVTNEDIRGALPDLAKTDDQVTSSDRQNSHLILVGGPAVNTLVSDLADDGETWTTDQWRNEHVDEALLQVVEDAFADGQHAMIVAGHSADDTRAAARYVSEWRSHQDTLADAGMQYSPSSQEAPR</sequence>
<dbReference type="InterPro" id="IPR022651">
    <property type="entry name" value="S_layer_C"/>
</dbReference>
<dbReference type="InterPro" id="IPR006454">
    <property type="entry name" value="S_layer_MJ"/>
</dbReference>
<dbReference type="AlphaFoldDB" id="A0ABD5QMK4"/>
<accession>A0ABD5QMK4</accession>
<keyword evidence="3" id="KW-1185">Reference proteome</keyword>
<feature type="domain" description="S-layer protein outer" evidence="1">
    <location>
        <begin position="622"/>
        <end position="956"/>
    </location>
</feature>
<evidence type="ECO:0000259" key="1">
    <source>
        <dbReference type="Pfam" id="PF05124"/>
    </source>
</evidence>
<dbReference type="EMBL" id="JBHSKV010000001">
    <property type="protein sequence ID" value="MFC5133497.1"/>
    <property type="molecule type" value="Genomic_DNA"/>
</dbReference>
<name>A0ABD5QMK4_9EURY</name>
<gene>
    <name evidence="2" type="ORF">ACFPJA_01975</name>
</gene>
<feature type="domain" description="S-layer protein outer" evidence="1">
    <location>
        <begin position="32"/>
        <end position="82"/>
    </location>
</feature>
<organism evidence="2 3">
    <name type="scientific">Halorubrum glutamatedens</name>
    <dbReference type="NCBI Taxonomy" id="2707018"/>
    <lineage>
        <taxon>Archaea</taxon>
        <taxon>Methanobacteriati</taxon>
        <taxon>Methanobacteriota</taxon>
        <taxon>Stenosarchaea group</taxon>
        <taxon>Halobacteria</taxon>
        <taxon>Halobacteriales</taxon>
        <taxon>Haloferacaceae</taxon>
        <taxon>Halorubrum</taxon>
    </lineage>
</organism>
<dbReference type="RefSeq" id="WP_122103844.1">
    <property type="nucleotide sequence ID" value="NZ_JBHSKV010000001.1"/>
</dbReference>
<evidence type="ECO:0000313" key="2">
    <source>
        <dbReference type="EMBL" id="MFC5133497.1"/>
    </source>
</evidence>
<evidence type="ECO:0000313" key="3">
    <source>
        <dbReference type="Proteomes" id="UP001596145"/>
    </source>
</evidence>
<reference evidence="2 3" key="1">
    <citation type="journal article" date="2019" name="Int. J. Syst. Evol. Microbiol.">
        <title>The Global Catalogue of Microorganisms (GCM) 10K type strain sequencing project: providing services to taxonomists for standard genome sequencing and annotation.</title>
        <authorList>
            <consortium name="The Broad Institute Genomics Platform"/>
            <consortium name="The Broad Institute Genome Sequencing Center for Infectious Disease"/>
            <person name="Wu L."/>
            <person name="Ma J."/>
        </authorList>
    </citation>
    <scope>NUCLEOTIDE SEQUENCE [LARGE SCALE GENOMIC DNA]</scope>
    <source>
        <strain evidence="2 3">CGMCC 1.16026</strain>
    </source>
</reference>
<dbReference type="NCBIfam" id="TIGR01564">
    <property type="entry name" value="S_layer_MJ"/>
    <property type="match status" value="2"/>
</dbReference>
<dbReference type="Proteomes" id="UP001596145">
    <property type="component" value="Unassembled WGS sequence"/>
</dbReference>
<dbReference type="Pfam" id="PF05124">
    <property type="entry name" value="S_layer_C"/>
    <property type="match status" value="2"/>
</dbReference>
<protein>
    <submittedName>
        <fullName evidence="2">S-layer protein</fullName>
    </submittedName>
</protein>
<proteinExistence type="predicted"/>